<feature type="domain" description="Suppressor of fused-like" evidence="1">
    <location>
        <begin position="101"/>
        <end position="273"/>
    </location>
</feature>
<evidence type="ECO:0000313" key="2">
    <source>
        <dbReference type="EMBL" id="QEF99973.1"/>
    </source>
</evidence>
<dbReference type="RefSeq" id="WP_199773691.1">
    <property type="nucleotide sequence ID" value="NZ_CP036264.1"/>
</dbReference>
<dbReference type="Proteomes" id="UP000321353">
    <property type="component" value="Chromosome"/>
</dbReference>
<gene>
    <name evidence="2" type="ORF">Mal15_40400</name>
</gene>
<protein>
    <submittedName>
        <fullName evidence="2">Suppressor of fused protein (SUFU)</fullName>
    </submittedName>
</protein>
<dbReference type="KEGG" id="smam:Mal15_40400"/>
<organism evidence="2 3">
    <name type="scientific">Stieleria maiorica</name>
    <dbReference type="NCBI Taxonomy" id="2795974"/>
    <lineage>
        <taxon>Bacteria</taxon>
        <taxon>Pseudomonadati</taxon>
        <taxon>Planctomycetota</taxon>
        <taxon>Planctomycetia</taxon>
        <taxon>Pirellulales</taxon>
        <taxon>Pirellulaceae</taxon>
        <taxon>Stieleria</taxon>
    </lineage>
</organism>
<sequence>MVDVEFRCPKCAKRYKTSEAHSGKKTKCSGCGETIEVPYPPLEIPDEVTDGGSTVYRHEARSREFELAVGDGENIERVEAHIAKHIGEVESVWHELISDLVHIDVHWVKPSPERPFHTLVTSGMSDRPMSPPEGAEELAYAELMICLPPDWKLDEPSLSDTANYWPIQWLKYLARFPHEYETWLFDGHTIPNGDPADPLDESTNFIGWLLTFPATTDEDFIRLKVSEEKSIYFLAAIPLYQNEMDFKLKYGTENLLKRFDKAGYNEVLDPNRKDVTKKRFWLF</sequence>
<name>A0A5B9MGJ0_9BACT</name>
<accession>A0A5B9MGJ0</accession>
<proteinExistence type="predicted"/>
<dbReference type="InterPro" id="IPR020941">
    <property type="entry name" value="SUFU-like_domain"/>
</dbReference>
<keyword evidence="3" id="KW-1185">Reference proteome</keyword>
<dbReference type="Pfam" id="PF05076">
    <property type="entry name" value="SUFU"/>
    <property type="match status" value="1"/>
</dbReference>
<dbReference type="AlphaFoldDB" id="A0A5B9MGJ0"/>
<evidence type="ECO:0000259" key="1">
    <source>
        <dbReference type="Pfam" id="PF05076"/>
    </source>
</evidence>
<reference evidence="2 3" key="1">
    <citation type="submission" date="2019-02" db="EMBL/GenBank/DDBJ databases">
        <title>Planctomycetal bacteria perform biofilm scaping via a novel small molecule.</title>
        <authorList>
            <person name="Jeske O."/>
            <person name="Boedeker C."/>
            <person name="Wiegand S."/>
            <person name="Breitling P."/>
            <person name="Kallscheuer N."/>
            <person name="Jogler M."/>
            <person name="Rohde M."/>
            <person name="Petersen J."/>
            <person name="Medema M.H."/>
            <person name="Surup F."/>
            <person name="Jogler C."/>
        </authorList>
    </citation>
    <scope>NUCLEOTIDE SEQUENCE [LARGE SCALE GENOMIC DNA]</scope>
    <source>
        <strain evidence="2 3">Mal15</strain>
    </source>
</reference>
<evidence type="ECO:0000313" key="3">
    <source>
        <dbReference type="Proteomes" id="UP000321353"/>
    </source>
</evidence>
<dbReference type="EMBL" id="CP036264">
    <property type="protein sequence ID" value="QEF99973.1"/>
    <property type="molecule type" value="Genomic_DNA"/>
</dbReference>